<dbReference type="AlphaFoldDB" id="A0A9D6V317"/>
<dbReference type="InterPro" id="IPR027417">
    <property type="entry name" value="P-loop_NTPase"/>
</dbReference>
<dbReference type="Pfam" id="PF02954">
    <property type="entry name" value="HTH_8"/>
    <property type="match status" value="1"/>
</dbReference>
<evidence type="ECO:0000259" key="8">
    <source>
        <dbReference type="PROSITE" id="PS50112"/>
    </source>
</evidence>
<dbReference type="GO" id="GO:0043565">
    <property type="term" value="F:sequence-specific DNA binding"/>
    <property type="evidence" value="ECO:0007669"/>
    <property type="project" value="InterPro"/>
</dbReference>
<dbReference type="InterPro" id="IPR025662">
    <property type="entry name" value="Sigma_54_int_dom_ATP-bd_1"/>
</dbReference>
<dbReference type="InterPro" id="IPR025943">
    <property type="entry name" value="Sigma_54_int_dom_ATP-bd_2"/>
</dbReference>
<dbReference type="GO" id="GO:0005524">
    <property type="term" value="F:ATP binding"/>
    <property type="evidence" value="ECO:0007669"/>
    <property type="project" value="UniProtKB-KW"/>
</dbReference>
<keyword evidence="1" id="KW-0547">Nucleotide-binding</keyword>
<dbReference type="CDD" id="cd00130">
    <property type="entry name" value="PAS"/>
    <property type="match status" value="1"/>
</dbReference>
<dbReference type="SMART" id="SM00091">
    <property type="entry name" value="PAS"/>
    <property type="match status" value="1"/>
</dbReference>
<keyword evidence="5" id="KW-0804">Transcription</keyword>
<protein>
    <submittedName>
        <fullName evidence="9">Sigma 54-interacting transcriptional regulator</fullName>
    </submittedName>
</protein>
<keyword evidence="3" id="KW-0805">Transcription regulation</keyword>
<dbReference type="SUPFAM" id="SSF55785">
    <property type="entry name" value="PYP-like sensor domain (PAS domain)"/>
    <property type="match status" value="1"/>
</dbReference>
<dbReference type="InterPro" id="IPR009057">
    <property type="entry name" value="Homeodomain-like_sf"/>
</dbReference>
<dbReference type="SUPFAM" id="SSF46689">
    <property type="entry name" value="Homeodomain-like"/>
    <property type="match status" value="1"/>
</dbReference>
<evidence type="ECO:0000256" key="4">
    <source>
        <dbReference type="ARBA" id="ARBA00023125"/>
    </source>
</evidence>
<dbReference type="PROSITE" id="PS00688">
    <property type="entry name" value="SIGMA54_INTERACT_3"/>
    <property type="match status" value="1"/>
</dbReference>
<dbReference type="InterPro" id="IPR013767">
    <property type="entry name" value="PAS_fold"/>
</dbReference>
<evidence type="ECO:0000259" key="7">
    <source>
        <dbReference type="PROSITE" id="PS50045"/>
    </source>
</evidence>
<accession>A0A9D6V317</accession>
<dbReference type="Gene3D" id="3.30.450.20">
    <property type="entry name" value="PAS domain"/>
    <property type="match status" value="1"/>
</dbReference>
<dbReference type="PROSITE" id="PS50112">
    <property type="entry name" value="PAS"/>
    <property type="match status" value="1"/>
</dbReference>
<feature type="coiled-coil region" evidence="6">
    <location>
        <begin position="135"/>
        <end position="162"/>
    </location>
</feature>
<evidence type="ECO:0000256" key="1">
    <source>
        <dbReference type="ARBA" id="ARBA00022741"/>
    </source>
</evidence>
<dbReference type="PANTHER" id="PTHR32071">
    <property type="entry name" value="TRANSCRIPTIONAL REGULATORY PROTEIN"/>
    <property type="match status" value="1"/>
</dbReference>
<feature type="domain" description="PAS" evidence="8">
    <location>
        <begin position="29"/>
        <end position="74"/>
    </location>
</feature>
<dbReference type="InterPro" id="IPR002078">
    <property type="entry name" value="Sigma_54_int"/>
</dbReference>
<evidence type="ECO:0000256" key="2">
    <source>
        <dbReference type="ARBA" id="ARBA00022840"/>
    </source>
</evidence>
<reference evidence="9" key="1">
    <citation type="submission" date="2020-07" db="EMBL/GenBank/DDBJ databases">
        <title>Huge and variable diversity of episymbiotic CPR bacteria and DPANN archaea in groundwater ecosystems.</title>
        <authorList>
            <person name="He C.Y."/>
            <person name="Keren R."/>
            <person name="Whittaker M."/>
            <person name="Farag I.F."/>
            <person name="Doudna J."/>
            <person name="Cate J.H.D."/>
            <person name="Banfield J.F."/>
        </authorList>
    </citation>
    <scope>NUCLEOTIDE SEQUENCE</scope>
    <source>
        <strain evidence="9">NC_groundwater_1664_Pr3_B-0.1um_52_9</strain>
    </source>
</reference>
<name>A0A9D6V317_9BACT</name>
<dbReference type="Proteomes" id="UP000807825">
    <property type="component" value="Unassembled WGS sequence"/>
</dbReference>
<dbReference type="InterPro" id="IPR002197">
    <property type="entry name" value="HTH_Fis"/>
</dbReference>
<dbReference type="Gene3D" id="3.40.50.300">
    <property type="entry name" value="P-loop containing nucleotide triphosphate hydrolases"/>
    <property type="match status" value="1"/>
</dbReference>
<dbReference type="PANTHER" id="PTHR32071:SF57">
    <property type="entry name" value="C4-DICARBOXYLATE TRANSPORT TRANSCRIPTIONAL REGULATORY PROTEIN DCTD"/>
    <property type="match status" value="1"/>
</dbReference>
<dbReference type="GO" id="GO:0006355">
    <property type="term" value="P:regulation of DNA-templated transcription"/>
    <property type="evidence" value="ECO:0007669"/>
    <property type="project" value="InterPro"/>
</dbReference>
<keyword evidence="2" id="KW-0067">ATP-binding</keyword>
<dbReference type="InterPro" id="IPR003593">
    <property type="entry name" value="AAA+_ATPase"/>
</dbReference>
<evidence type="ECO:0000256" key="3">
    <source>
        <dbReference type="ARBA" id="ARBA00023015"/>
    </source>
</evidence>
<dbReference type="PROSITE" id="PS00675">
    <property type="entry name" value="SIGMA54_INTERACT_1"/>
    <property type="match status" value="1"/>
</dbReference>
<keyword evidence="6" id="KW-0175">Coiled coil</keyword>
<comment type="caution">
    <text evidence="9">The sequence shown here is derived from an EMBL/GenBank/DDBJ whole genome shotgun (WGS) entry which is preliminary data.</text>
</comment>
<dbReference type="Pfam" id="PF00158">
    <property type="entry name" value="Sigma54_activat"/>
    <property type="match status" value="1"/>
</dbReference>
<dbReference type="PROSITE" id="PS50045">
    <property type="entry name" value="SIGMA54_INTERACT_4"/>
    <property type="match status" value="1"/>
</dbReference>
<dbReference type="PROSITE" id="PS00676">
    <property type="entry name" value="SIGMA54_INTERACT_2"/>
    <property type="match status" value="1"/>
</dbReference>
<dbReference type="InterPro" id="IPR025944">
    <property type="entry name" value="Sigma_54_int_dom_CS"/>
</dbReference>
<dbReference type="Gene3D" id="1.10.8.60">
    <property type="match status" value="1"/>
</dbReference>
<dbReference type="PRINTS" id="PR01590">
    <property type="entry name" value="HTHFIS"/>
</dbReference>
<keyword evidence="4" id="KW-0238">DNA-binding</keyword>
<gene>
    <name evidence="9" type="ORF">HY912_13735</name>
</gene>
<dbReference type="SUPFAM" id="SSF52540">
    <property type="entry name" value="P-loop containing nucleoside triphosphate hydrolases"/>
    <property type="match status" value="1"/>
</dbReference>
<organism evidence="9 10">
    <name type="scientific">Desulfomonile tiedjei</name>
    <dbReference type="NCBI Taxonomy" id="2358"/>
    <lineage>
        <taxon>Bacteria</taxon>
        <taxon>Pseudomonadati</taxon>
        <taxon>Thermodesulfobacteriota</taxon>
        <taxon>Desulfomonilia</taxon>
        <taxon>Desulfomonilales</taxon>
        <taxon>Desulfomonilaceae</taxon>
        <taxon>Desulfomonile</taxon>
    </lineage>
</organism>
<evidence type="ECO:0000313" key="10">
    <source>
        <dbReference type="Proteomes" id="UP000807825"/>
    </source>
</evidence>
<dbReference type="SMART" id="SM00382">
    <property type="entry name" value="AAA"/>
    <property type="match status" value="1"/>
</dbReference>
<evidence type="ECO:0000313" key="9">
    <source>
        <dbReference type="EMBL" id="MBI5250547.1"/>
    </source>
</evidence>
<proteinExistence type="predicted"/>
<dbReference type="EMBL" id="JACRDE010000359">
    <property type="protein sequence ID" value="MBI5250547.1"/>
    <property type="molecule type" value="Genomic_DNA"/>
</dbReference>
<feature type="domain" description="Sigma-54 factor interaction" evidence="7">
    <location>
        <begin position="169"/>
        <end position="399"/>
    </location>
</feature>
<dbReference type="Pfam" id="PF00989">
    <property type="entry name" value="PAS"/>
    <property type="match status" value="1"/>
</dbReference>
<dbReference type="FunFam" id="3.40.50.300:FF:000006">
    <property type="entry name" value="DNA-binding transcriptional regulator NtrC"/>
    <property type="match status" value="1"/>
</dbReference>
<dbReference type="InterPro" id="IPR058031">
    <property type="entry name" value="AAA_lid_NorR"/>
</dbReference>
<dbReference type="Gene3D" id="1.10.10.60">
    <property type="entry name" value="Homeodomain-like"/>
    <property type="match status" value="1"/>
</dbReference>
<evidence type="ECO:0000256" key="5">
    <source>
        <dbReference type="ARBA" id="ARBA00023163"/>
    </source>
</evidence>
<evidence type="ECO:0000256" key="6">
    <source>
        <dbReference type="SAM" id="Coils"/>
    </source>
</evidence>
<dbReference type="Pfam" id="PF25601">
    <property type="entry name" value="AAA_lid_14"/>
    <property type="match status" value="1"/>
</dbReference>
<dbReference type="InterPro" id="IPR035965">
    <property type="entry name" value="PAS-like_dom_sf"/>
</dbReference>
<dbReference type="InterPro" id="IPR000014">
    <property type="entry name" value="PAS"/>
</dbReference>
<dbReference type="CDD" id="cd00009">
    <property type="entry name" value="AAA"/>
    <property type="match status" value="1"/>
</dbReference>
<sequence length="479" mass="53783">MPSNGSAETTRRVDWGVCTNAGETKHCSKLELLNLILDNIYNGVMVTDADGYVTHFNTPYGKYLGVDPDAQLGKHCTEVIENTRMHIVAKTGKAEINQSHSIRGQNMVVQRIPIKKDGRVIAVFGQVMFKDVLDVGKLAKKLSLLESKVELYEKELISLRSTKYTIDSIVGVSNELTLLKKEALIAAATNLPVLVTGESGTGKELFAQAIHHASSRRLYPFVRINCAAIPRDLLESELFGYEQGAFTGAMAKGKPGKFELAQGGTVFLDEIGDLPLEMQPKLLRVLEEKEVERVGGTSLIRVNFRLIAASNQPLEQMLVDGRFRKDLFYRLNVIPLHIPPLRERRDDIVALARSILGQIALEATRPEIRMDPEAERALKNYEWPGNVRELVNVLEGIASFMEGNVIRLRDLVFHLYKIRRRLKDSDHLTLKNAQHRAEEDAIRYALAATRNNKAQAADLLGIHRTLLYKKMKKFKIPIN</sequence>